<feature type="non-terminal residue" evidence="7">
    <location>
        <position position="88"/>
    </location>
</feature>
<comment type="similarity">
    <text evidence="2">Belongs to the mitochondrion-specific ribosomal protein mL49 family.</text>
</comment>
<organism evidence="7 8">
    <name type="scientific">Macrolepiota fuliginosa MF-IS2</name>
    <dbReference type="NCBI Taxonomy" id="1400762"/>
    <lineage>
        <taxon>Eukaryota</taxon>
        <taxon>Fungi</taxon>
        <taxon>Dikarya</taxon>
        <taxon>Basidiomycota</taxon>
        <taxon>Agaricomycotina</taxon>
        <taxon>Agaricomycetes</taxon>
        <taxon>Agaricomycetidae</taxon>
        <taxon>Agaricales</taxon>
        <taxon>Agaricineae</taxon>
        <taxon>Agaricaceae</taxon>
        <taxon>Macrolepiota</taxon>
    </lineage>
</organism>
<dbReference type="PANTHER" id="PTHR13477:SF0">
    <property type="entry name" value="LARGE RIBOSOMAL SUBUNIT PROTEIN ML49"/>
    <property type="match status" value="1"/>
</dbReference>
<keyword evidence="5" id="KW-0687">Ribonucleoprotein</keyword>
<evidence type="ECO:0000256" key="4">
    <source>
        <dbReference type="ARBA" id="ARBA00023128"/>
    </source>
</evidence>
<accession>A0A9P6C5U0</accession>
<comment type="caution">
    <text evidence="7">The sequence shown here is derived from an EMBL/GenBank/DDBJ whole genome shotgun (WGS) entry which is preliminary data.</text>
</comment>
<dbReference type="AlphaFoldDB" id="A0A9P6C5U0"/>
<keyword evidence="3" id="KW-0689">Ribosomal protein</keyword>
<dbReference type="GO" id="GO:0006412">
    <property type="term" value="P:translation"/>
    <property type="evidence" value="ECO:0007669"/>
    <property type="project" value="InterPro"/>
</dbReference>
<reference evidence="7" key="1">
    <citation type="submission" date="2020-11" db="EMBL/GenBank/DDBJ databases">
        <authorList>
            <consortium name="DOE Joint Genome Institute"/>
            <person name="Ahrendt S."/>
            <person name="Riley R."/>
            <person name="Andreopoulos W."/>
            <person name="Labutti K."/>
            <person name="Pangilinan J."/>
            <person name="Ruiz-Duenas F.J."/>
            <person name="Barrasa J.M."/>
            <person name="Sanchez-Garcia M."/>
            <person name="Camarero S."/>
            <person name="Miyauchi S."/>
            <person name="Serrano A."/>
            <person name="Linde D."/>
            <person name="Babiker R."/>
            <person name="Drula E."/>
            <person name="Ayuso-Fernandez I."/>
            <person name="Pacheco R."/>
            <person name="Padilla G."/>
            <person name="Ferreira P."/>
            <person name="Barriuso J."/>
            <person name="Kellner H."/>
            <person name="Castanera R."/>
            <person name="Alfaro M."/>
            <person name="Ramirez L."/>
            <person name="Pisabarro A.G."/>
            <person name="Kuo A."/>
            <person name="Tritt A."/>
            <person name="Lipzen A."/>
            <person name="He G."/>
            <person name="Yan M."/>
            <person name="Ng V."/>
            <person name="Cullen D."/>
            <person name="Martin F."/>
            <person name="Rosso M.-N."/>
            <person name="Henrissat B."/>
            <person name="Hibbett D."/>
            <person name="Martinez A.T."/>
            <person name="Grigoriev I.V."/>
        </authorList>
    </citation>
    <scope>NUCLEOTIDE SEQUENCE</scope>
    <source>
        <strain evidence="7">MF-IS2</strain>
    </source>
</reference>
<protein>
    <recommendedName>
        <fullName evidence="6">Large ribosomal subunit protein mL49</fullName>
    </recommendedName>
</protein>
<evidence type="ECO:0000256" key="3">
    <source>
        <dbReference type="ARBA" id="ARBA00022980"/>
    </source>
</evidence>
<dbReference type="GO" id="GO:0005762">
    <property type="term" value="C:mitochondrial large ribosomal subunit"/>
    <property type="evidence" value="ECO:0007669"/>
    <property type="project" value="TreeGrafter"/>
</dbReference>
<dbReference type="Gene3D" id="3.30.780.10">
    <property type="entry name" value="SUI1-like domain"/>
    <property type="match status" value="1"/>
</dbReference>
<dbReference type="GO" id="GO:0003735">
    <property type="term" value="F:structural constituent of ribosome"/>
    <property type="evidence" value="ECO:0007669"/>
    <property type="project" value="InterPro"/>
</dbReference>
<sequence>PYFVPRNSNSNLPVYTDIRNNGTRYLISIRNVDGQAHALARDLRISLFKSPDSKAARAKVEVQNGKDVVISGGRYKNEVIGWLKAQGF</sequence>
<evidence type="ECO:0000313" key="7">
    <source>
        <dbReference type="EMBL" id="KAF9453291.1"/>
    </source>
</evidence>
<gene>
    <name evidence="7" type="ORF">P691DRAFT_625648</name>
</gene>
<dbReference type="OrthoDB" id="19439at2759"/>
<dbReference type="PANTHER" id="PTHR13477">
    <property type="entry name" value="MITOCHONDRIAL 39S RIBOSOMAL PROTEIN L49"/>
    <property type="match status" value="1"/>
</dbReference>
<evidence type="ECO:0000313" key="8">
    <source>
        <dbReference type="Proteomes" id="UP000807342"/>
    </source>
</evidence>
<dbReference type="EMBL" id="MU151063">
    <property type="protein sequence ID" value="KAF9453291.1"/>
    <property type="molecule type" value="Genomic_DNA"/>
</dbReference>
<keyword evidence="4" id="KW-0496">Mitochondrion</keyword>
<name>A0A9P6C5U0_9AGAR</name>
<dbReference type="Pfam" id="PF05046">
    <property type="entry name" value="Img2"/>
    <property type="match status" value="1"/>
</dbReference>
<dbReference type="InterPro" id="IPR007740">
    <property type="entry name" value="Ribosomal_mL49"/>
</dbReference>
<proteinExistence type="inferred from homology"/>
<comment type="subcellular location">
    <subcellularLocation>
        <location evidence="1">Mitochondrion</location>
    </subcellularLocation>
</comment>
<evidence type="ECO:0000256" key="5">
    <source>
        <dbReference type="ARBA" id="ARBA00023274"/>
    </source>
</evidence>
<feature type="non-terminal residue" evidence="7">
    <location>
        <position position="1"/>
    </location>
</feature>
<keyword evidence="8" id="KW-1185">Reference proteome</keyword>
<dbReference type="Proteomes" id="UP000807342">
    <property type="component" value="Unassembled WGS sequence"/>
</dbReference>
<evidence type="ECO:0000256" key="6">
    <source>
        <dbReference type="ARBA" id="ARBA00035191"/>
    </source>
</evidence>
<evidence type="ECO:0000256" key="1">
    <source>
        <dbReference type="ARBA" id="ARBA00004173"/>
    </source>
</evidence>
<evidence type="ECO:0000256" key="2">
    <source>
        <dbReference type="ARBA" id="ARBA00005677"/>
    </source>
</evidence>